<dbReference type="SUPFAM" id="SSF51395">
    <property type="entry name" value="FMN-linked oxidoreductases"/>
    <property type="match status" value="1"/>
</dbReference>
<accession>A0A0G0MQ71</accession>
<gene>
    <name evidence="8" type="ORF">US96_C0004G0037</name>
</gene>
<dbReference type="Proteomes" id="UP000034181">
    <property type="component" value="Unassembled WGS sequence"/>
</dbReference>
<evidence type="ECO:0000256" key="6">
    <source>
        <dbReference type="ARBA" id="ARBA00023002"/>
    </source>
</evidence>
<dbReference type="InterPro" id="IPR005720">
    <property type="entry name" value="Dihydroorotate_DH_cat"/>
</dbReference>
<evidence type="ECO:0000256" key="1">
    <source>
        <dbReference type="ARBA" id="ARBA00001917"/>
    </source>
</evidence>
<comment type="cofactor">
    <cofactor evidence="1">
        <name>FMN</name>
        <dbReference type="ChEBI" id="CHEBI:58210"/>
    </cofactor>
</comment>
<proteinExistence type="predicted"/>
<evidence type="ECO:0000256" key="2">
    <source>
        <dbReference type="ARBA" id="ARBA00004725"/>
    </source>
</evidence>
<dbReference type="PATRIC" id="fig|1618569.3.peg.144"/>
<evidence type="ECO:0000313" key="9">
    <source>
        <dbReference type="Proteomes" id="UP000034181"/>
    </source>
</evidence>
<evidence type="ECO:0000256" key="5">
    <source>
        <dbReference type="ARBA" id="ARBA00022975"/>
    </source>
</evidence>
<protein>
    <submittedName>
        <fullName evidence="8">Dihydroorotate oxidase</fullName>
    </submittedName>
</protein>
<dbReference type="AlphaFoldDB" id="A0A0G0MQ71"/>
<comment type="caution">
    <text evidence="8">The sequence shown here is derived from an EMBL/GenBank/DDBJ whole genome shotgun (WGS) entry which is preliminary data.</text>
</comment>
<dbReference type="GO" id="GO:0006207">
    <property type="term" value="P:'de novo' pyrimidine nucleobase biosynthetic process"/>
    <property type="evidence" value="ECO:0007669"/>
    <property type="project" value="TreeGrafter"/>
</dbReference>
<dbReference type="Gene3D" id="3.20.20.70">
    <property type="entry name" value="Aldolase class I"/>
    <property type="match status" value="1"/>
</dbReference>
<dbReference type="Pfam" id="PF01180">
    <property type="entry name" value="DHO_dh"/>
    <property type="match status" value="1"/>
</dbReference>
<dbReference type="InterPro" id="IPR050074">
    <property type="entry name" value="DHO_dehydrogenase"/>
</dbReference>
<keyword evidence="4" id="KW-0288">FMN</keyword>
<feature type="domain" description="Dihydroorotate dehydrogenase catalytic" evidence="7">
    <location>
        <begin position="174"/>
        <end position="364"/>
    </location>
</feature>
<reference evidence="8 9" key="1">
    <citation type="journal article" date="2015" name="Nature">
        <title>rRNA introns, odd ribosomes, and small enigmatic genomes across a large radiation of phyla.</title>
        <authorList>
            <person name="Brown C.T."/>
            <person name="Hug L.A."/>
            <person name="Thomas B.C."/>
            <person name="Sharon I."/>
            <person name="Castelle C.J."/>
            <person name="Singh A."/>
            <person name="Wilkins M.J."/>
            <person name="Williams K.H."/>
            <person name="Banfield J.F."/>
        </authorList>
    </citation>
    <scope>NUCLEOTIDE SEQUENCE [LARGE SCALE GENOMIC DNA]</scope>
</reference>
<keyword evidence="6" id="KW-0560">Oxidoreductase</keyword>
<dbReference type="PANTHER" id="PTHR48109:SF1">
    <property type="entry name" value="DIHYDROOROTATE DEHYDROGENASE (FUMARATE)"/>
    <property type="match status" value="1"/>
</dbReference>
<evidence type="ECO:0000259" key="7">
    <source>
        <dbReference type="Pfam" id="PF01180"/>
    </source>
</evidence>
<evidence type="ECO:0000313" key="8">
    <source>
        <dbReference type="EMBL" id="KKQ75814.1"/>
    </source>
</evidence>
<sequence length="366" mass="40210">MICAKINGNMLQIPFYDPNKSYEENYDQGPYGDFADGKVFNQEGEPQVDFLGQKVFTPFGIPAGPLVNSKFCKAAFEKGFDICVYKTVRTAFFPCHPHPNILSVKVEGDLTVEKAQEKLIADNNYSEPLSITNSFGVPSKEPIVWKEDVKKAISFTGKGQVLVLSFMGTVRERQSPEDFIADYALAAKLSVQTGAKVLEMNLSCPNIGNEGLVCYNLEMTQKVCQAVRKEIGDIPLILKVGYYKKEQGKDLEELVEICENYAQGIASINTIQAEIIDKDGSQALPGKSRARSGVCGACIKWAGLDMVKRLKQLTVNSQQPIAIIGVGGVIKPEDYFEYMEAGADAVMSATGAMWDPNLAKEIKKKS</sequence>
<keyword evidence="5" id="KW-0665">Pyrimidine biosynthesis</keyword>
<dbReference type="GO" id="GO:0004152">
    <property type="term" value="F:dihydroorotate dehydrogenase activity"/>
    <property type="evidence" value="ECO:0007669"/>
    <property type="project" value="TreeGrafter"/>
</dbReference>
<dbReference type="InterPro" id="IPR013785">
    <property type="entry name" value="Aldolase_TIM"/>
</dbReference>
<evidence type="ECO:0000256" key="4">
    <source>
        <dbReference type="ARBA" id="ARBA00022643"/>
    </source>
</evidence>
<dbReference type="EMBL" id="LBUZ01000004">
    <property type="protein sequence ID" value="KKQ75814.1"/>
    <property type="molecule type" value="Genomic_DNA"/>
</dbReference>
<name>A0A0G0MQ71_9BACT</name>
<dbReference type="GO" id="GO:0005737">
    <property type="term" value="C:cytoplasm"/>
    <property type="evidence" value="ECO:0007669"/>
    <property type="project" value="InterPro"/>
</dbReference>
<keyword evidence="3" id="KW-0285">Flavoprotein</keyword>
<organism evidence="8 9">
    <name type="scientific">Candidatus Woesebacteria bacterium GW2011_GWB1_38_5b</name>
    <dbReference type="NCBI Taxonomy" id="1618569"/>
    <lineage>
        <taxon>Bacteria</taxon>
        <taxon>Candidatus Woeseibacteriota</taxon>
    </lineage>
</organism>
<dbReference type="PANTHER" id="PTHR48109">
    <property type="entry name" value="DIHYDROOROTATE DEHYDROGENASE (QUINONE), MITOCHONDRIAL-RELATED"/>
    <property type="match status" value="1"/>
</dbReference>
<comment type="pathway">
    <text evidence="2">Pyrimidine metabolism; UMP biosynthesis via de novo pathway.</text>
</comment>
<dbReference type="GO" id="GO:0006221">
    <property type="term" value="P:pyrimidine nucleotide biosynthetic process"/>
    <property type="evidence" value="ECO:0007669"/>
    <property type="project" value="UniProtKB-KW"/>
</dbReference>
<evidence type="ECO:0000256" key="3">
    <source>
        <dbReference type="ARBA" id="ARBA00022630"/>
    </source>
</evidence>
<dbReference type="CDD" id="cd02810">
    <property type="entry name" value="DHOD_DHPD_FMN"/>
    <property type="match status" value="1"/>
</dbReference>